<evidence type="ECO:0000313" key="1">
    <source>
        <dbReference type="EMBL" id="KAG5600122.1"/>
    </source>
</evidence>
<sequence>MSCSISDLSCLKVVALARILNSNCNIAADDPSLAFLHKQHQLTTMQFHPMSYSVRRVFTIINLFPYDCVGDWSSAFDAVDFLRTRLDATLVRGACWIRSIRSGRFDQSREKNLGKRRSVSGDLFREEAELYEA</sequence>
<comment type="caution">
    <text evidence="1">The sequence shown here is derived from an EMBL/GenBank/DDBJ whole genome shotgun (WGS) entry which is preliminary data.</text>
</comment>
<name>A0A9J5YIG3_SOLCO</name>
<reference evidence="1 2" key="1">
    <citation type="submission" date="2020-09" db="EMBL/GenBank/DDBJ databases">
        <title>De no assembly of potato wild relative species, Solanum commersonii.</title>
        <authorList>
            <person name="Cho K."/>
        </authorList>
    </citation>
    <scope>NUCLEOTIDE SEQUENCE [LARGE SCALE GENOMIC DNA]</scope>
    <source>
        <strain evidence="1">LZ3.2</strain>
        <tissue evidence="1">Leaf</tissue>
    </source>
</reference>
<gene>
    <name evidence="1" type="ORF">H5410_031492</name>
</gene>
<dbReference type="AlphaFoldDB" id="A0A9J5YIG3"/>
<organism evidence="1 2">
    <name type="scientific">Solanum commersonii</name>
    <name type="common">Commerson's wild potato</name>
    <name type="synonym">Commerson's nightshade</name>
    <dbReference type="NCBI Taxonomy" id="4109"/>
    <lineage>
        <taxon>Eukaryota</taxon>
        <taxon>Viridiplantae</taxon>
        <taxon>Streptophyta</taxon>
        <taxon>Embryophyta</taxon>
        <taxon>Tracheophyta</taxon>
        <taxon>Spermatophyta</taxon>
        <taxon>Magnoliopsida</taxon>
        <taxon>eudicotyledons</taxon>
        <taxon>Gunneridae</taxon>
        <taxon>Pentapetalae</taxon>
        <taxon>asterids</taxon>
        <taxon>lamiids</taxon>
        <taxon>Solanales</taxon>
        <taxon>Solanaceae</taxon>
        <taxon>Solanoideae</taxon>
        <taxon>Solaneae</taxon>
        <taxon>Solanum</taxon>
    </lineage>
</organism>
<proteinExistence type="predicted"/>
<dbReference type="Proteomes" id="UP000824120">
    <property type="component" value="Chromosome 6"/>
</dbReference>
<evidence type="ECO:0000313" key="2">
    <source>
        <dbReference type="Proteomes" id="UP000824120"/>
    </source>
</evidence>
<dbReference type="EMBL" id="JACXVP010000006">
    <property type="protein sequence ID" value="KAG5600122.1"/>
    <property type="molecule type" value="Genomic_DNA"/>
</dbReference>
<accession>A0A9J5YIG3</accession>
<protein>
    <submittedName>
        <fullName evidence="1">Uncharacterized protein</fullName>
    </submittedName>
</protein>
<keyword evidence="2" id="KW-1185">Reference proteome</keyword>